<dbReference type="EMBL" id="MK072398">
    <property type="protein sequence ID" value="AYV84048.1"/>
    <property type="molecule type" value="Genomic_DNA"/>
</dbReference>
<proteinExistence type="predicted"/>
<protein>
    <submittedName>
        <fullName evidence="1">Uncharacterized protein</fullName>
    </submittedName>
</protein>
<sequence>MFYIAERSETLVECAWQATNIISENFLSNESCYFLEDTEPRIFYCLDPNNSSTAQGKFTYVVTSYGIMGLAGPLYINETEMKKQYEMQGFLLWPAYDYSEAFKNKILKYGPFRKFYPNHYLRLYKHDNLLRCEYNTKKGIKYLKLLHNSYVGRFAKAIDDLPIVLLDIISSYVLGEFIIEGLYW</sequence>
<evidence type="ECO:0000313" key="1">
    <source>
        <dbReference type="EMBL" id="AYV84048.1"/>
    </source>
</evidence>
<reference evidence="1" key="1">
    <citation type="submission" date="2018-10" db="EMBL/GenBank/DDBJ databases">
        <title>Hidden diversity of soil giant viruses.</title>
        <authorList>
            <person name="Schulz F."/>
            <person name="Alteio L."/>
            <person name="Goudeau D."/>
            <person name="Ryan E.M."/>
            <person name="Malmstrom R.R."/>
            <person name="Blanchard J."/>
            <person name="Woyke T."/>
        </authorList>
    </citation>
    <scope>NUCLEOTIDE SEQUENCE</scope>
    <source>
        <strain evidence="1">HYV1</strain>
    </source>
</reference>
<accession>A0A3G5A9X2</accession>
<name>A0A3G5A9X2_9VIRU</name>
<gene>
    <name evidence="1" type="ORF">Hyperionvirus16_23</name>
</gene>
<organism evidence="1">
    <name type="scientific">Hyperionvirus sp</name>
    <dbReference type="NCBI Taxonomy" id="2487770"/>
    <lineage>
        <taxon>Viruses</taxon>
        <taxon>Varidnaviria</taxon>
        <taxon>Bamfordvirae</taxon>
        <taxon>Nucleocytoviricota</taxon>
        <taxon>Megaviricetes</taxon>
        <taxon>Imitervirales</taxon>
        <taxon>Mimiviridae</taxon>
        <taxon>Klosneuvirinae</taxon>
    </lineage>
</organism>